<dbReference type="STRING" id="1404245.CGLY_12020"/>
<gene>
    <name evidence="3" type="ORF">CGLY_12020</name>
</gene>
<feature type="chain" id="PRO_5004955453" evidence="2">
    <location>
        <begin position="26"/>
        <end position="268"/>
    </location>
</feature>
<name>X5DU97_9CORY</name>
<reference evidence="3 4" key="1">
    <citation type="journal article" date="2015" name="Int. J. Syst. Evol. Microbiol.">
        <title>Revisiting Corynebacterium glyciniphilum (ex Kubota et al., 1972) sp. nov., nom. rev., isolated from putrefied banana.</title>
        <authorList>
            <person name="Al-Dilaimi A."/>
            <person name="Bednarz H."/>
            <person name="Lomker A."/>
            <person name="Niehaus K."/>
            <person name="Kalinowski J."/>
            <person name="Ruckert C."/>
        </authorList>
    </citation>
    <scope>NUCLEOTIDE SEQUENCE [LARGE SCALE GENOMIC DNA]</scope>
    <source>
        <strain evidence="3">AJ 3170</strain>
    </source>
</reference>
<proteinExistence type="predicted"/>
<dbReference type="EMBL" id="CP006842">
    <property type="protein sequence ID" value="AHW64844.1"/>
    <property type="molecule type" value="Genomic_DNA"/>
</dbReference>
<dbReference type="HOGENOM" id="CLU_1037137_0_0_11"/>
<evidence type="ECO:0000313" key="3">
    <source>
        <dbReference type="EMBL" id="AHW64844.1"/>
    </source>
</evidence>
<dbReference type="PROSITE" id="PS51257">
    <property type="entry name" value="PROKAR_LIPOPROTEIN"/>
    <property type="match status" value="1"/>
</dbReference>
<dbReference type="AlphaFoldDB" id="X5DU97"/>
<organism evidence="3 4">
    <name type="scientific">Corynebacterium glyciniphilum AJ 3170</name>
    <dbReference type="NCBI Taxonomy" id="1404245"/>
    <lineage>
        <taxon>Bacteria</taxon>
        <taxon>Bacillati</taxon>
        <taxon>Actinomycetota</taxon>
        <taxon>Actinomycetes</taxon>
        <taxon>Mycobacteriales</taxon>
        <taxon>Corynebacteriaceae</taxon>
        <taxon>Corynebacterium</taxon>
    </lineage>
</organism>
<protein>
    <submittedName>
        <fullName evidence="3">Putative secreted protein</fullName>
    </submittedName>
</protein>
<dbReference type="Proteomes" id="UP000023703">
    <property type="component" value="Chromosome"/>
</dbReference>
<dbReference type="RefSeq" id="WP_038549752.1">
    <property type="nucleotide sequence ID" value="NZ_CP006842.1"/>
</dbReference>
<feature type="region of interest" description="Disordered" evidence="1">
    <location>
        <begin position="43"/>
        <end position="62"/>
    </location>
</feature>
<keyword evidence="2" id="KW-0732">Signal</keyword>
<evidence type="ECO:0000256" key="1">
    <source>
        <dbReference type="SAM" id="MobiDB-lite"/>
    </source>
</evidence>
<evidence type="ECO:0000313" key="4">
    <source>
        <dbReference type="Proteomes" id="UP000023703"/>
    </source>
</evidence>
<accession>X5DU97</accession>
<feature type="signal peptide" evidence="2">
    <location>
        <begin position="1"/>
        <end position="25"/>
    </location>
</feature>
<sequence>MKTRTIRRTIAVTAIALCATTTVVACGSDDSTGDGGVGALFGTTTQSTPEGGTGAATSGMPDDSTFLRAGEKMDFTTGTIYESDGKEEFGKDATGFTVSLDNLRQIDRVITGDQNAPDGHPDGDKKSFVLCYDASMTFEPWEGGEVNGAGMPSHDSIASRAAGVADRMSVQPVDQDYRGMLGGTQAWVAAGDDHYAEEAEGSTYYGPMKIDEAGLEATLTKCYAPKSEQEDSEDWMRDMYVQISPTRKSKTNTILADDGEISGWRLSM</sequence>
<keyword evidence="4" id="KW-1185">Reference proteome</keyword>
<dbReference type="KEGG" id="cgy:CGLY_12020"/>
<evidence type="ECO:0000256" key="2">
    <source>
        <dbReference type="SAM" id="SignalP"/>
    </source>
</evidence>